<dbReference type="EMBL" id="CAIIXF020000009">
    <property type="protein sequence ID" value="CAH1793613.1"/>
    <property type="molecule type" value="Genomic_DNA"/>
</dbReference>
<keyword evidence="7" id="KW-0675">Receptor</keyword>
<accession>A0A8J1UKR8</accession>
<evidence type="ECO:0000313" key="12">
    <source>
        <dbReference type="Proteomes" id="UP000749559"/>
    </source>
</evidence>
<feature type="transmembrane region" description="Helical" evidence="10">
    <location>
        <begin position="49"/>
        <end position="69"/>
    </location>
</feature>
<evidence type="ECO:0000256" key="7">
    <source>
        <dbReference type="ARBA" id="ARBA00023170"/>
    </source>
</evidence>
<feature type="compositionally biased region" description="Basic and acidic residues" evidence="9">
    <location>
        <begin position="220"/>
        <end position="231"/>
    </location>
</feature>
<dbReference type="PANTHER" id="PTHR22752">
    <property type="entry name" value="G PROTEIN-COUPLED RECEPTOR"/>
    <property type="match status" value="1"/>
</dbReference>
<evidence type="ECO:0000256" key="5">
    <source>
        <dbReference type="ARBA" id="ARBA00023040"/>
    </source>
</evidence>
<evidence type="ECO:0000256" key="10">
    <source>
        <dbReference type="SAM" id="Phobius"/>
    </source>
</evidence>
<dbReference type="Proteomes" id="UP000749559">
    <property type="component" value="Unassembled WGS sequence"/>
</dbReference>
<feature type="transmembrane region" description="Helical" evidence="10">
    <location>
        <begin position="285"/>
        <end position="308"/>
    </location>
</feature>
<dbReference type="OrthoDB" id="10044919at2759"/>
<evidence type="ECO:0000313" key="11">
    <source>
        <dbReference type="EMBL" id="CAH1793613.1"/>
    </source>
</evidence>
<keyword evidence="3 10" id="KW-0812">Transmembrane</keyword>
<dbReference type="Pfam" id="PF00001">
    <property type="entry name" value="7tm_1"/>
    <property type="match status" value="1"/>
</dbReference>
<feature type="region of interest" description="Disordered" evidence="9">
    <location>
        <begin position="220"/>
        <end position="242"/>
    </location>
</feature>
<dbReference type="InterPro" id="IPR017452">
    <property type="entry name" value="GPCR_Rhodpsn_7TM"/>
</dbReference>
<evidence type="ECO:0000256" key="8">
    <source>
        <dbReference type="ARBA" id="ARBA00023224"/>
    </source>
</evidence>
<dbReference type="GO" id="GO:0004930">
    <property type="term" value="F:G protein-coupled receptor activity"/>
    <property type="evidence" value="ECO:0007669"/>
    <property type="project" value="UniProtKB-KW"/>
</dbReference>
<evidence type="ECO:0000256" key="6">
    <source>
        <dbReference type="ARBA" id="ARBA00023136"/>
    </source>
</evidence>
<dbReference type="PROSITE" id="PS50262">
    <property type="entry name" value="G_PROTEIN_RECEP_F1_2"/>
    <property type="match status" value="1"/>
</dbReference>
<keyword evidence="12" id="KW-1185">Reference proteome</keyword>
<dbReference type="GO" id="GO:0005886">
    <property type="term" value="C:plasma membrane"/>
    <property type="evidence" value="ECO:0007669"/>
    <property type="project" value="UniProtKB-SubCell"/>
</dbReference>
<reference evidence="11" key="1">
    <citation type="submission" date="2022-03" db="EMBL/GenBank/DDBJ databases">
        <authorList>
            <person name="Martin C."/>
        </authorList>
    </citation>
    <scope>NUCLEOTIDE SEQUENCE</scope>
</reference>
<feature type="transmembrane region" description="Helical" evidence="10">
    <location>
        <begin position="89"/>
        <end position="110"/>
    </location>
</feature>
<dbReference type="InterPro" id="IPR000276">
    <property type="entry name" value="GPCR_Rhodpsn"/>
</dbReference>
<evidence type="ECO:0000256" key="4">
    <source>
        <dbReference type="ARBA" id="ARBA00022989"/>
    </source>
</evidence>
<keyword evidence="5" id="KW-0297">G-protein coupled receptor</keyword>
<feature type="transmembrane region" description="Helical" evidence="10">
    <location>
        <begin position="131"/>
        <end position="151"/>
    </location>
</feature>
<dbReference type="AlphaFoldDB" id="A0A8J1UKR8"/>
<dbReference type="SUPFAM" id="SSF81321">
    <property type="entry name" value="Family A G protein-coupled receptor-like"/>
    <property type="match status" value="1"/>
</dbReference>
<keyword evidence="4 10" id="KW-1133">Transmembrane helix</keyword>
<evidence type="ECO:0000256" key="2">
    <source>
        <dbReference type="ARBA" id="ARBA00022475"/>
    </source>
</evidence>
<keyword evidence="2" id="KW-1003">Cell membrane</keyword>
<feature type="transmembrane region" description="Helical" evidence="10">
    <location>
        <begin position="253"/>
        <end position="273"/>
    </location>
</feature>
<evidence type="ECO:0000256" key="3">
    <source>
        <dbReference type="ARBA" id="ARBA00022692"/>
    </source>
</evidence>
<feature type="transmembrane region" description="Helical" evidence="10">
    <location>
        <begin position="20"/>
        <end position="42"/>
    </location>
</feature>
<comment type="subcellular location">
    <subcellularLocation>
        <location evidence="1">Cell membrane</location>
        <topology evidence="1">Multi-pass membrane protein</topology>
    </subcellularLocation>
</comment>
<proteinExistence type="predicted"/>
<protein>
    <submittedName>
        <fullName evidence="11">Uncharacterized protein</fullName>
    </submittedName>
</protein>
<keyword evidence="8" id="KW-0807">Transducer</keyword>
<dbReference type="Gene3D" id="1.20.1070.10">
    <property type="entry name" value="Rhodopsin 7-helix transmembrane proteins"/>
    <property type="match status" value="1"/>
</dbReference>
<dbReference type="CDD" id="cd00637">
    <property type="entry name" value="7tm_classA_rhodopsin-like"/>
    <property type="match status" value="1"/>
</dbReference>
<keyword evidence="6 10" id="KW-0472">Membrane</keyword>
<organism evidence="11 12">
    <name type="scientific">Owenia fusiformis</name>
    <name type="common">Polychaete worm</name>
    <dbReference type="NCBI Taxonomy" id="6347"/>
    <lineage>
        <taxon>Eukaryota</taxon>
        <taxon>Metazoa</taxon>
        <taxon>Spiralia</taxon>
        <taxon>Lophotrochozoa</taxon>
        <taxon>Annelida</taxon>
        <taxon>Polychaeta</taxon>
        <taxon>Sedentaria</taxon>
        <taxon>Canalipalpata</taxon>
        <taxon>Sabellida</taxon>
        <taxon>Oweniida</taxon>
        <taxon>Oweniidae</taxon>
        <taxon>Owenia</taxon>
    </lineage>
</organism>
<sequence length="348" mass="39508">MALNETVPINDFYAGRILGFTMMCLISPFGTFINLVTIVAIARTPKIQTIPNAFVLLLSINDIINYAGNLPVTGANDLTYGGVIKMCPAYAYFSLLFTGVNLMYYSFISINRYVLIVHASKYSMLFNRKTMGGVVFISWLVPSVLLSLPLFHISAKYDFVDDEKRYLCSMTSLDDSSDSNPLMMFILFLSFGFPLGTMCFCYFNIFRVLRRQRKIIEQHTAQHKETTKHGEPTTLKKQIPDEKKKSKKADVKFTKIMMVLFFVFCITYGPNLIAMASPLWHYSSFIGKCCLVLTWTNGVLNSVIFIVLNKQVRDAVWLLFPCLNRHRLVLVKQGDATDQTDGTSITMH</sequence>
<comment type="caution">
    <text evidence="11">The sequence shown here is derived from an EMBL/GenBank/DDBJ whole genome shotgun (WGS) entry which is preliminary data.</text>
</comment>
<gene>
    <name evidence="11" type="ORF">OFUS_LOCUS18441</name>
</gene>
<feature type="transmembrane region" description="Helical" evidence="10">
    <location>
        <begin position="182"/>
        <end position="205"/>
    </location>
</feature>
<name>A0A8J1UKR8_OWEFU</name>
<evidence type="ECO:0000256" key="9">
    <source>
        <dbReference type="SAM" id="MobiDB-lite"/>
    </source>
</evidence>
<evidence type="ECO:0000256" key="1">
    <source>
        <dbReference type="ARBA" id="ARBA00004651"/>
    </source>
</evidence>
<dbReference type="PRINTS" id="PR00237">
    <property type="entry name" value="GPCRRHODOPSN"/>
</dbReference>